<dbReference type="EMBL" id="MAAX01000119">
    <property type="protein sequence ID" value="OUS14511.1"/>
    <property type="molecule type" value="Genomic_DNA"/>
</dbReference>
<protein>
    <recommendedName>
        <fullName evidence="3">Tetratricopeptide repeat protein</fullName>
    </recommendedName>
</protein>
<dbReference type="Proteomes" id="UP000196102">
    <property type="component" value="Unassembled WGS sequence"/>
</dbReference>
<dbReference type="AlphaFoldDB" id="A0A1Z8AW07"/>
<sequence>MKINNTFLCVFAILLFSCNSYQNELEAEKISKKAFDVYMDFSLDNDVRLDSALLLFDQALELDDQNFTALNNKIGIYSEKRDVKGLLETNARLIEMFPERPLYKIQRGLFLLINKEIIKGEAILDQALVEYESQLKGDISNFDFNVEYIWALCANEKYDAAQAHLNLMKKHSYQDFQHYILDNFEIQERHMIPMLDALKVKGDITVDFK</sequence>
<reference evidence="2" key="1">
    <citation type="journal article" date="2017" name="Proc. Natl. Acad. Sci. U.S.A.">
        <title>Simulation of Deepwater Horizon oil plume reveals substrate specialization within a complex community of hydrocarbon-degraders.</title>
        <authorList>
            <person name="Hu P."/>
            <person name="Dubinsky E.A."/>
            <person name="Probst A.J."/>
            <person name="Wang J."/>
            <person name="Sieber C.M.K."/>
            <person name="Tom L.M."/>
            <person name="Gardinali P."/>
            <person name="Banfield J.F."/>
            <person name="Atlas R.M."/>
            <person name="Andersen G.L."/>
        </authorList>
    </citation>
    <scope>NUCLEOTIDE SEQUENCE [LARGE SCALE GENOMIC DNA]</scope>
</reference>
<name>A0A1Z8AW07_9FLAO</name>
<proteinExistence type="predicted"/>
<evidence type="ECO:0008006" key="3">
    <source>
        <dbReference type="Google" id="ProtNLM"/>
    </source>
</evidence>
<accession>A0A1Z8AW07</accession>
<gene>
    <name evidence="1" type="ORF">A9Q93_07865</name>
</gene>
<evidence type="ECO:0000313" key="1">
    <source>
        <dbReference type="EMBL" id="OUS14511.1"/>
    </source>
</evidence>
<organism evidence="1 2">
    <name type="scientific">Nonlabens dokdonensis</name>
    <dbReference type="NCBI Taxonomy" id="328515"/>
    <lineage>
        <taxon>Bacteria</taxon>
        <taxon>Pseudomonadati</taxon>
        <taxon>Bacteroidota</taxon>
        <taxon>Flavobacteriia</taxon>
        <taxon>Flavobacteriales</taxon>
        <taxon>Flavobacteriaceae</taxon>
        <taxon>Nonlabens</taxon>
    </lineage>
</organism>
<dbReference type="Gene3D" id="1.25.40.10">
    <property type="entry name" value="Tetratricopeptide repeat domain"/>
    <property type="match status" value="1"/>
</dbReference>
<dbReference type="InterPro" id="IPR011990">
    <property type="entry name" value="TPR-like_helical_dom_sf"/>
</dbReference>
<dbReference type="SUPFAM" id="SSF48452">
    <property type="entry name" value="TPR-like"/>
    <property type="match status" value="1"/>
</dbReference>
<dbReference type="PROSITE" id="PS51257">
    <property type="entry name" value="PROKAR_LIPOPROTEIN"/>
    <property type="match status" value="1"/>
</dbReference>
<comment type="caution">
    <text evidence="1">The sequence shown here is derived from an EMBL/GenBank/DDBJ whole genome shotgun (WGS) entry which is preliminary data.</text>
</comment>
<evidence type="ECO:0000313" key="2">
    <source>
        <dbReference type="Proteomes" id="UP000196102"/>
    </source>
</evidence>
<dbReference type="RefSeq" id="WP_303686866.1">
    <property type="nucleotide sequence ID" value="NZ_CAJXYO010000007.1"/>
</dbReference>